<accession>A0ABT3ASW3</accession>
<dbReference type="Gene3D" id="2.40.128.20">
    <property type="match status" value="2"/>
</dbReference>
<dbReference type="InterPro" id="IPR048378">
    <property type="entry name" value="BFA1-like_C"/>
</dbReference>
<feature type="domain" description="Biogenesis factor required for ATP synthase 1-like C-terminal" evidence="2">
    <location>
        <begin position="190"/>
        <end position="232"/>
    </location>
</feature>
<comment type="caution">
    <text evidence="3">The sequence shown here is derived from an EMBL/GenBank/DDBJ whole genome shotgun (WGS) entry which is preliminary data.</text>
</comment>
<proteinExistence type="predicted"/>
<evidence type="ECO:0000313" key="3">
    <source>
        <dbReference type="EMBL" id="MCV3212211.1"/>
    </source>
</evidence>
<protein>
    <submittedName>
        <fullName evidence="3">DUF3598 family protein</fullName>
    </submittedName>
</protein>
<dbReference type="Proteomes" id="UP001526143">
    <property type="component" value="Unassembled WGS sequence"/>
</dbReference>
<feature type="domain" description="DUF3598" evidence="1">
    <location>
        <begin position="7"/>
        <end position="138"/>
    </location>
</feature>
<dbReference type="RefSeq" id="WP_263743726.1">
    <property type="nucleotide sequence ID" value="NZ_JAOWRF010000015.1"/>
</dbReference>
<evidence type="ECO:0000259" key="2">
    <source>
        <dbReference type="Pfam" id="PF21053"/>
    </source>
</evidence>
<gene>
    <name evidence="3" type="ORF">OGM63_01490</name>
</gene>
<dbReference type="EMBL" id="JAOWRF010000015">
    <property type="protein sequence ID" value="MCV3212211.1"/>
    <property type="molecule type" value="Genomic_DNA"/>
</dbReference>
<evidence type="ECO:0000259" key="1">
    <source>
        <dbReference type="Pfam" id="PF12204"/>
    </source>
</evidence>
<keyword evidence="4" id="KW-1185">Reference proteome</keyword>
<dbReference type="Pfam" id="PF12204">
    <property type="entry name" value="DUF3598_N"/>
    <property type="match status" value="1"/>
</dbReference>
<reference evidence="3 4" key="1">
    <citation type="submission" date="2022-10" db="EMBL/GenBank/DDBJ databases">
        <title>Identification of biosynthetic pathway for the production of the potent trypsin inhibitor radiosumin.</title>
        <authorList>
            <person name="Fewer D.P."/>
            <person name="Delbaje E."/>
            <person name="Ouyang X."/>
            <person name="Agostino P.D."/>
            <person name="Wahlsten M."/>
            <person name="Jokela J."/>
            <person name="Permi P."/>
            <person name="Haapaniemi E."/>
            <person name="Koistinen H."/>
        </authorList>
    </citation>
    <scope>NUCLEOTIDE SEQUENCE [LARGE SCALE GENOMIC DNA]</scope>
    <source>
        <strain evidence="3 4">NIES-515</strain>
    </source>
</reference>
<dbReference type="SUPFAM" id="SSF50814">
    <property type="entry name" value="Lipocalins"/>
    <property type="match status" value="2"/>
</dbReference>
<dbReference type="InterPro" id="IPR022017">
    <property type="entry name" value="BFA1-like_DUF3598"/>
</dbReference>
<organism evidence="3 4">
    <name type="scientific">Plectonema radiosum NIES-515</name>
    <dbReference type="NCBI Taxonomy" id="2986073"/>
    <lineage>
        <taxon>Bacteria</taxon>
        <taxon>Bacillati</taxon>
        <taxon>Cyanobacteriota</taxon>
        <taxon>Cyanophyceae</taxon>
        <taxon>Oscillatoriophycideae</taxon>
        <taxon>Oscillatoriales</taxon>
        <taxon>Microcoleaceae</taxon>
        <taxon>Plectonema</taxon>
    </lineage>
</organism>
<name>A0ABT3ASW3_9CYAN</name>
<dbReference type="InterPro" id="IPR012674">
    <property type="entry name" value="Calycin"/>
</dbReference>
<sequence>MQELQLKNWDNFCRYHANNDWYGIWTEYNPDRQVIKSFQCIRSFHMSEDESEINHQNHYTYTDGTQETKTFGPYKKPITKSLFLDNSFSWGSIKVESNLNFGFETGFRYEDRRLSVVVVYDESGSLQKIIVIREHLATFPMQMTNQPVKELSRWQKTSKTMTPDWIVSSPVVTFENRTEHLNPNYYNLNLLTDISITCPKQVEGGKEFFAAVDWLIEPNLLQRGIRQYNESGFTQLTLDILNTIA</sequence>
<evidence type="ECO:0000313" key="4">
    <source>
        <dbReference type="Proteomes" id="UP001526143"/>
    </source>
</evidence>
<dbReference type="Pfam" id="PF21053">
    <property type="entry name" value="BFA1_C"/>
    <property type="match status" value="1"/>
</dbReference>